<dbReference type="RefSeq" id="WP_151886171.1">
    <property type="nucleotide sequence ID" value="NZ_CP032228.1"/>
</dbReference>
<feature type="signal peptide" evidence="2">
    <location>
        <begin position="1"/>
        <end position="21"/>
    </location>
</feature>
<dbReference type="Proteomes" id="UP000325385">
    <property type="component" value="Chromosome"/>
</dbReference>
<protein>
    <recommendedName>
        <fullName evidence="5">DUF1570 domain-containing protein</fullName>
    </recommendedName>
</protein>
<dbReference type="SUPFAM" id="SSF48452">
    <property type="entry name" value="TPR-like"/>
    <property type="match status" value="1"/>
</dbReference>
<gene>
    <name evidence="3" type="ORF">D0Y83_13615</name>
</gene>
<sequence length="536" mass="60588">MIRVLAALTACLALFASPAHAADDIWKRADTRHFTIYSTGDEDDLTAFARDLERFDGLLRFWYDKPDRPGKDPITIYLLDGSRGVQKLLGSRGVAGYYSPHIEGTYAVAHRGGGGWRSLTGQRVLFHEYAHHFMFNEFAVPAPAWLIEGFAEFLATVEFGEDGSWTYGKPATHRGAELRYFDDAQIERLLSWPDGERRLIAGFYGWSWGLTHMLYTAPDRGARISAYIERLSAGEKPLPAARAVFGDLRQLERQLERHVRGDMEYGVSSETFPWSQDVALSTLPVAEGRMLELHLRRMGGHKLEDTRDDLAAFAQAGALSADAYAEMAMAEMWLEERQREKYKEEHEDDDAVEDKEMGGPYFVAAEAAADRALALDASHLRANIVKGRILSHRLYEDGNTDGEAWAQARRHFQIANRTDPTNAEALYRFARSYAREGREGPMMHDAYLAAFNRAPQTRAFRVGLAYDLARLGRHDDGIALLQMLANDPHFPKPGRRAIERIEAMRESGTKFPDLSDIDEDFEPDDDEDDDKDDDKE</sequence>
<organism evidence="3 4">
    <name type="scientific">Qipengyuania flava</name>
    <dbReference type="NCBI Taxonomy" id="192812"/>
    <lineage>
        <taxon>Bacteria</taxon>
        <taxon>Pseudomonadati</taxon>
        <taxon>Pseudomonadota</taxon>
        <taxon>Alphaproteobacteria</taxon>
        <taxon>Sphingomonadales</taxon>
        <taxon>Erythrobacteraceae</taxon>
        <taxon>Qipengyuania</taxon>
    </lineage>
</organism>
<evidence type="ECO:0000313" key="3">
    <source>
        <dbReference type="EMBL" id="QFI64184.1"/>
    </source>
</evidence>
<evidence type="ECO:0000256" key="2">
    <source>
        <dbReference type="SAM" id="SignalP"/>
    </source>
</evidence>
<evidence type="ECO:0008006" key="5">
    <source>
        <dbReference type="Google" id="ProtNLM"/>
    </source>
</evidence>
<dbReference type="AlphaFoldDB" id="A0A5P6NDP9"/>
<dbReference type="Gene3D" id="1.25.40.10">
    <property type="entry name" value="Tetratricopeptide repeat domain"/>
    <property type="match status" value="1"/>
</dbReference>
<reference evidence="4" key="1">
    <citation type="submission" date="2018-09" db="EMBL/GenBank/DDBJ databases">
        <title>Nocardia yunnanensis sp. nov., an actinomycete isolated from a soil sample.</title>
        <authorList>
            <person name="Zhang J."/>
        </authorList>
    </citation>
    <scope>NUCLEOTIDE SEQUENCE [LARGE SCALE GENOMIC DNA]</scope>
    <source>
        <strain evidence="4">21-3</strain>
    </source>
</reference>
<feature type="region of interest" description="Disordered" evidence="1">
    <location>
        <begin position="504"/>
        <end position="536"/>
    </location>
</feature>
<feature type="chain" id="PRO_5025023282" description="DUF1570 domain-containing protein" evidence="2">
    <location>
        <begin position="22"/>
        <end position="536"/>
    </location>
</feature>
<dbReference type="EMBL" id="CP032228">
    <property type="protein sequence ID" value="QFI64184.1"/>
    <property type="molecule type" value="Genomic_DNA"/>
</dbReference>
<name>A0A5P6NDP9_9SPHN</name>
<proteinExistence type="predicted"/>
<feature type="compositionally biased region" description="Acidic residues" evidence="1">
    <location>
        <begin position="515"/>
        <end position="536"/>
    </location>
</feature>
<accession>A0A5P6NDP9</accession>
<evidence type="ECO:0000313" key="4">
    <source>
        <dbReference type="Proteomes" id="UP000325385"/>
    </source>
</evidence>
<dbReference type="InterPro" id="IPR011990">
    <property type="entry name" value="TPR-like_helical_dom_sf"/>
</dbReference>
<dbReference type="GeneID" id="69698353"/>
<evidence type="ECO:0000256" key="1">
    <source>
        <dbReference type="SAM" id="MobiDB-lite"/>
    </source>
</evidence>
<keyword evidence="2" id="KW-0732">Signal</keyword>